<sequence>MERTVRMTGIKNCGKEGKTMENHWFSLSFLLRRS</sequence>
<reference evidence="1 2" key="1">
    <citation type="submission" date="2007-08" db="EMBL/GenBank/DDBJ databases">
        <authorList>
            <person name="Fulton L."/>
            <person name="Clifton S."/>
            <person name="Fulton B."/>
            <person name="Xu J."/>
            <person name="Minx P."/>
            <person name="Pepin K.H."/>
            <person name="Johnson M."/>
            <person name="Thiruvilangam P."/>
            <person name="Bhonagiri V."/>
            <person name="Nash W.E."/>
            <person name="Mardis E.R."/>
            <person name="Wilson R.K."/>
        </authorList>
    </citation>
    <scope>NUCLEOTIDE SEQUENCE [LARGE SCALE GENOMIC DNA]</scope>
    <source>
        <strain evidence="2">ATCC BAA-613 / DSM 15670 / CCUG 46953 / JCM 12243 / WAL 16351</strain>
    </source>
</reference>
<dbReference type="HOGENOM" id="CLU_3372959_0_0_9"/>
<protein>
    <submittedName>
        <fullName evidence="1">Uncharacterized protein</fullName>
    </submittedName>
</protein>
<dbReference type="AlphaFoldDB" id="A8RUG1"/>
<reference evidence="1 2" key="2">
    <citation type="submission" date="2007-09" db="EMBL/GenBank/DDBJ databases">
        <title>Draft genome sequence of Clostridium bolteae (ATCC BAA-613).</title>
        <authorList>
            <person name="Sudarsanam P."/>
            <person name="Ley R."/>
            <person name="Guruge J."/>
            <person name="Turnbaugh P.J."/>
            <person name="Mahowald M."/>
            <person name="Liep D."/>
            <person name="Gordon J."/>
        </authorList>
    </citation>
    <scope>NUCLEOTIDE SEQUENCE [LARGE SCALE GENOMIC DNA]</scope>
    <source>
        <strain evidence="2">ATCC BAA-613 / DSM 15670 / CCUG 46953 / JCM 12243 / WAL 16351</strain>
    </source>
</reference>
<evidence type="ECO:0000313" key="2">
    <source>
        <dbReference type="Proteomes" id="UP000005396"/>
    </source>
</evidence>
<name>A8RUG1_ENTBW</name>
<accession>A8RUG1</accession>
<comment type="caution">
    <text evidence="1">The sequence shown here is derived from an EMBL/GenBank/DDBJ whole genome shotgun (WGS) entry which is preliminary data.</text>
</comment>
<dbReference type="EMBL" id="ABCC02000033">
    <property type="protein sequence ID" value="EDP15837.1"/>
    <property type="molecule type" value="Genomic_DNA"/>
</dbReference>
<organism evidence="1 2">
    <name type="scientific">Enterocloster bolteae (strain ATCC BAA-613 / DSM 15670 / CCUG 46953 / JCM 12243 / WAL 16351)</name>
    <name type="common">Clostridium bolteae</name>
    <dbReference type="NCBI Taxonomy" id="411902"/>
    <lineage>
        <taxon>Bacteria</taxon>
        <taxon>Bacillati</taxon>
        <taxon>Bacillota</taxon>
        <taxon>Clostridia</taxon>
        <taxon>Lachnospirales</taxon>
        <taxon>Lachnospiraceae</taxon>
        <taxon>Enterocloster</taxon>
    </lineage>
</organism>
<dbReference type="Proteomes" id="UP000005396">
    <property type="component" value="Unassembled WGS sequence"/>
</dbReference>
<gene>
    <name evidence="1" type="ORF">CLOBOL_04008</name>
</gene>
<evidence type="ECO:0000313" key="1">
    <source>
        <dbReference type="EMBL" id="EDP15837.1"/>
    </source>
</evidence>
<dbReference type="PaxDb" id="411902-CLOBOL_04008"/>
<proteinExistence type="predicted"/>